<proteinExistence type="predicted"/>
<dbReference type="SUPFAM" id="SSF56112">
    <property type="entry name" value="Protein kinase-like (PK-like)"/>
    <property type="match status" value="1"/>
</dbReference>
<organism evidence="3 4">
    <name type="scientific">Chaetomium strumarium</name>
    <dbReference type="NCBI Taxonomy" id="1170767"/>
    <lineage>
        <taxon>Eukaryota</taxon>
        <taxon>Fungi</taxon>
        <taxon>Dikarya</taxon>
        <taxon>Ascomycota</taxon>
        <taxon>Pezizomycotina</taxon>
        <taxon>Sordariomycetes</taxon>
        <taxon>Sordariomycetidae</taxon>
        <taxon>Sordariales</taxon>
        <taxon>Chaetomiaceae</taxon>
        <taxon>Chaetomium</taxon>
    </lineage>
</organism>
<accession>A0AAJ0LYQ2</accession>
<dbReference type="SMART" id="SM00220">
    <property type="entry name" value="S_TKc"/>
    <property type="match status" value="1"/>
</dbReference>
<dbReference type="GO" id="GO:0005524">
    <property type="term" value="F:ATP binding"/>
    <property type="evidence" value="ECO:0007669"/>
    <property type="project" value="InterPro"/>
</dbReference>
<feature type="domain" description="Protein kinase" evidence="2">
    <location>
        <begin position="204"/>
        <end position="468"/>
    </location>
</feature>
<dbReference type="InterPro" id="IPR000719">
    <property type="entry name" value="Prot_kinase_dom"/>
</dbReference>
<protein>
    <recommendedName>
        <fullName evidence="2">Protein kinase domain-containing protein</fullName>
    </recommendedName>
</protein>
<evidence type="ECO:0000313" key="4">
    <source>
        <dbReference type="Proteomes" id="UP001273166"/>
    </source>
</evidence>
<dbReference type="RefSeq" id="XP_062718406.1">
    <property type="nucleotide sequence ID" value="XM_062871068.1"/>
</dbReference>
<evidence type="ECO:0000259" key="2">
    <source>
        <dbReference type="PROSITE" id="PS50011"/>
    </source>
</evidence>
<evidence type="ECO:0000256" key="1">
    <source>
        <dbReference type="SAM" id="MobiDB-lite"/>
    </source>
</evidence>
<reference evidence="3" key="1">
    <citation type="journal article" date="2023" name="Mol. Phylogenet. Evol.">
        <title>Genome-scale phylogeny and comparative genomics of the fungal order Sordariales.</title>
        <authorList>
            <person name="Hensen N."/>
            <person name="Bonometti L."/>
            <person name="Westerberg I."/>
            <person name="Brannstrom I.O."/>
            <person name="Guillou S."/>
            <person name="Cros-Aarteil S."/>
            <person name="Calhoun S."/>
            <person name="Haridas S."/>
            <person name="Kuo A."/>
            <person name="Mondo S."/>
            <person name="Pangilinan J."/>
            <person name="Riley R."/>
            <person name="LaButti K."/>
            <person name="Andreopoulos B."/>
            <person name="Lipzen A."/>
            <person name="Chen C."/>
            <person name="Yan M."/>
            <person name="Daum C."/>
            <person name="Ng V."/>
            <person name="Clum A."/>
            <person name="Steindorff A."/>
            <person name="Ohm R.A."/>
            <person name="Martin F."/>
            <person name="Silar P."/>
            <person name="Natvig D.O."/>
            <person name="Lalanne C."/>
            <person name="Gautier V."/>
            <person name="Ament-Velasquez S.L."/>
            <person name="Kruys A."/>
            <person name="Hutchinson M.I."/>
            <person name="Powell A.J."/>
            <person name="Barry K."/>
            <person name="Miller A.N."/>
            <person name="Grigoriev I.V."/>
            <person name="Debuchy R."/>
            <person name="Gladieux P."/>
            <person name="Hiltunen Thoren M."/>
            <person name="Johannesson H."/>
        </authorList>
    </citation>
    <scope>NUCLEOTIDE SEQUENCE</scope>
    <source>
        <strain evidence="3">CBS 333.67</strain>
    </source>
</reference>
<dbReference type="PROSITE" id="PS50011">
    <property type="entry name" value="PROTEIN_KINASE_DOM"/>
    <property type="match status" value="1"/>
</dbReference>
<dbReference type="EMBL" id="JAUDZG010000007">
    <property type="protein sequence ID" value="KAK3302626.1"/>
    <property type="molecule type" value="Genomic_DNA"/>
</dbReference>
<dbReference type="Gene3D" id="1.10.510.10">
    <property type="entry name" value="Transferase(Phosphotransferase) domain 1"/>
    <property type="match status" value="1"/>
</dbReference>
<comment type="caution">
    <text evidence="3">The sequence shown here is derived from an EMBL/GenBank/DDBJ whole genome shotgun (WGS) entry which is preliminary data.</text>
</comment>
<sequence length="647" mass="72457">MHPVFPNLSKLLASRSTGCLPHLLLHGLRNFAFGLPSHTFGSTISLLISSLPVHCFPPTSTSSSQKPIQDSVMEERRHPLFVRFFENQHFQVANGPGYHVVSLYDSDTRRTVLVEVPNEWGWEVPDVEDPEFWVPLQKATAALAEHLDNLPHGTSRVKVDQARSVVSFDTDAERDDTFGTEYPLLTDYQLPPPISSRTVLRSELTEIRRICRGVDLVSYPPSLSPPQMGQDRNCFVFKYQPEDAVIMWKEIQMLARLPPHPNLVLLDRLVLDEAAMTQVVGFTMRYIPSKTLEAHRPPFKLKWLKQLMQIVDDLNLKHGIIHQDILDRNLIIDPDTDSIMLMDFNVAYRVGVGVTKRRGSAEEAEWAGRDDVKGVLVFLYEYITRDPALAAGFYDLSEVDERPLIDPAKWVKHPSVELDEVAEFYFELMAWVRRRRAAGGGGQLTHYTEAPEPLEWPSVKELEKQGRFTRYRVAARRSAELPYLSWRRPPSSKLDPAHRLLATGRYAGEEEEAAQKAMAKAIAVSRDNPLRKLPPIGRIVSSDDLPPIIIPEEPNHDQEEMGASCNVAGASTTKAGEKLEAGTTKAKSGAKVKVKAAATGPGPRVLRARPKGKRERDRDGDGQAGVVATPNSKAAKKRKRSGYSAKD</sequence>
<keyword evidence="4" id="KW-1185">Reference proteome</keyword>
<dbReference type="Proteomes" id="UP001273166">
    <property type="component" value="Unassembled WGS sequence"/>
</dbReference>
<dbReference type="AlphaFoldDB" id="A0AAJ0LYQ2"/>
<dbReference type="InterPro" id="IPR011009">
    <property type="entry name" value="Kinase-like_dom_sf"/>
</dbReference>
<name>A0AAJ0LYQ2_9PEZI</name>
<evidence type="ECO:0000313" key="3">
    <source>
        <dbReference type="EMBL" id="KAK3302626.1"/>
    </source>
</evidence>
<feature type="region of interest" description="Disordered" evidence="1">
    <location>
        <begin position="576"/>
        <end position="647"/>
    </location>
</feature>
<gene>
    <name evidence="3" type="ORF">B0T15DRAFT_577693</name>
</gene>
<dbReference type="GeneID" id="87889897"/>
<reference evidence="3" key="2">
    <citation type="submission" date="2023-06" db="EMBL/GenBank/DDBJ databases">
        <authorList>
            <consortium name="Lawrence Berkeley National Laboratory"/>
            <person name="Mondo S.J."/>
            <person name="Hensen N."/>
            <person name="Bonometti L."/>
            <person name="Westerberg I."/>
            <person name="Brannstrom I.O."/>
            <person name="Guillou S."/>
            <person name="Cros-Aarteil S."/>
            <person name="Calhoun S."/>
            <person name="Haridas S."/>
            <person name="Kuo A."/>
            <person name="Pangilinan J."/>
            <person name="Riley R."/>
            <person name="Labutti K."/>
            <person name="Andreopoulos B."/>
            <person name="Lipzen A."/>
            <person name="Chen C."/>
            <person name="Yanf M."/>
            <person name="Daum C."/>
            <person name="Ng V."/>
            <person name="Clum A."/>
            <person name="Steindorff A."/>
            <person name="Ohm R."/>
            <person name="Martin F."/>
            <person name="Silar P."/>
            <person name="Natvig D."/>
            <person name="Lalanne C."/>
            <person name="Gautier V."/>
            <person name="Ament-Velasquez S.L."/>
            <person name="Kruys A."/>
            <person name="Hutchinson M.I."/>
            <person name="Powell A.J."/>
            <person name="Barry K."/>
            <person name="Miller A.N."/>
            <person name="Grigoriev I.V."/>
            <person name="Debuchy R."/>
            <person name="Gladieux P."/>
            <person name="Thoren M.H."/>
            <person name="Johannesson H."/>
        </authorList>
    </citation>
    <scope>NUCLEOTIDE SEQUENCE</scope>
    <source>
        <strain evidence="3">CBS 333.67</strain>
    </source>
</reference>
<dbReference type="GO" id="GO:0004672">
    <property type="term" value="F:protein kinase activity"/>
    <property type="evidence" value="ECO:0007669"/>
    <property type="project" value="InterPro"/>
</dbReference>